<dbReference type="Proteomes" id="UP000031668">
    <property type="component" value="Unassembled WGS sequence"/>
</dbReference>
<dbReference type="PANTHER" id="PTHR46190">
    <property type="entry name" value="SI:CH211-201H21.5-RELATED"/>
    <property type="match status" value="1"/>
</dbReference>
<dbReference type="OMA" id="YEDNTEG"/>
<gene>
    <name evidence="3" type="ORF">RF11_14602</name>
</gene>
<keyword evidence="4" id="KW-1185">Reference proteome</keyword>
<name>A0A0C2IY28_THEKT</name>
<dbReference type="InterPro" id="IPR052775">
    <property type="entry name" value="IUN_hydrolase"/>
</dbReference>
<reference evidence="3 4" key="1">
    <citation type="journal article" date="2014" name="Genome Biol. Evol.">
        <title>The genome of the myxosporean Thelohanellus kitauei shows adaptations to nutrient acquisition within its fish host.</title>
        <authorList>
            <person name="Yang Y."/>
            <person name="Xiong J."/>
            <person name="Zhou Z."/>
            <person name="Huo F."/>
            <person name="Miao W."/>
            <person name="Ran C."/>
            <person name="Liu Y."/>
            <person name="Zhang J."/>
            <person name="Feng J."/>
            <person name="Wang M."/>
            <person name="Wang M."/>
            <person name="Wang L."/>
            <person name="Yao B."/>
        </authorList>
    </citation>
    <scope>NUCLEOTIDE SEQUENCE [LARGE SCALE GENOMIC DNA]</scope>
    <source>
        <strain evidence="3">Wuqing</strain>
    </source>
</reference>
<comment type="similarity">
    <text evidence="1">Belongs to the IUNH family.</text>
</comment>
<dbReference type="SUPFAM" id="SSF53590">
    <property type="entry name" value="Nucleoside hydrolase"/>
    <property type="match status" value="1"/>
</dbReference>
<proteinExistence type="inferred from homology"/>
<evidence type="ECO:0000259" key="2">
    <source>
        <dbReference type="Pfam" id="PF01156"/>
    </source>
</evidence>
<dbReference type="PANTHER" id="PTHR46190:SF1">
    <property type="entry name" value="SI:CH211-201H21.5"/>
    <property type="match status" value="1"/>
</dbReference>
<dbReference type="InterPro" id="IPR036452">
    <property type="entry name" value="Ribo_hydro-like"/>
</dbReference>
<protein>
    <submittedName>
        <fullName evidence="3">Uridine nucleosidase 1</fullName>
    </submittedName>
</protein>
<dbReference type="GO" id="GO:0016799">
    <property type="term" value="F:hydrolase activity, hydrolyzing N-glycosyl compounds"/>
    <property type="evidence" value="ECO:0007669"/>
    <property type="project" value="InterPro"/>
</dbReference>
<comment type="caution">
    <text evidence="3">The sequence shown here is derived from an EMBL/GenBank/DDBJ whole genome shotgun (WGS) entry which is preliminary data.</text>
</comment>
<evidence type="ECO:0000256" key="1">
    <source>
        <dbReference type="ARBA" id="ARBA00009176"/>
    </source>
</evidence>
<sequence>MKIIVDTDFWIEDVLAVTFLCSCKEVEIVAITLVAAEAPMEIITTNIEKIMTFLGEKSIPIHVCSPYNMSGVIRSTNYHGPKVLGDVELPESEVKVNRGMSSVEALIHYSKKYPNEIRALFIGPLTNLALAFLIDPEFPTRLASITILGTDRRDKNKFMHFYTAEFNSRCDPLAYVILKENISKLNVPITIIDTAACVAARLPLDLAEGLKDLKNQTSEINKHLDIFIMFLDRNNEHIKKYYHSNGIQTTDLFAAVGLVNDSIFKSIKKVNITNVVTSGWREGQVEYEDNTEGTLDLVDEIDSNLTFDMIVQKLNKCPIL</sequence>
<evidence type="ECO:0000313" key="4">
    <source>
        <dbReference type="Proteomes" id="UP000031668"/>
    </source>
</evidence>
<dbReference type="EMBL" id="JWZT01005262">
    <property type="protein sequence ID" value="KII61762.1"/>
    <property type="molecule type" value="Genomic_DNA"/>
</dbReference>
<dbReference type="Pfam" id="PF01156">
    <property type="entry name" value="IU_nuc_hydro"/>
    <property type="match status" value="1"/>
</dbReference>
<accession>A0A0C2IY28</accession>
<dbReference type="OrthoDB" id="432381at2759"/>
<dbReference type="InterPro" id="IPR001910">
    <property type="entry name" value="Inosine/uridine_hydrolase_dom"/>
</dbReference>
<feature type="domain" description="Inosine/uridine-preferring nucleoside hydrolase" evidence="2">
    <location>
        <begin position="3"/>
        <end position="300"/>
    </location>
</feature>
<organism evidence="3 4">
    <name type="scientific">Thelohanellus kitauei</name>
    <name type="common">Myxosporean</name>
    <dbReference type="NCBI Taxonomy" id="669202"/>
    <lineage>
        <taxon>Eukaryota</taxon>
        <taxon>Metazoa</taxon>
        <taxon>Cnidaria</taxon>
        <taxon>Myxozoa</taxon>
        <taxon>Myxosporea</taxon>
        <taxon>Bivalvulida</taxon>
        <taxon>Platysporina</taxon>
        <taxon>Myxobolidae</taxon>
        <taxon>Thelohanellus</taxon>
    </lineage>
</organism>
<dbReference type="AlphaFoldDB" id="A0A0C2IY28"/>
<evidence type="ECO:0000313" key="3">
    <source>
        <dbReference type="EMBL" id="KII61762.1"/>
    </source>
</evidence>
<dbReference type="Gene3D" id="3.90.245.10">
    <property type="entry name" value="Ribonucleoside hydrolase-like"/>
    <property type="match status" value="1"/>
</dbReference>